<keyword evidence="4" id="KW-0723">Serine/threonine-protein kinase</keyword>
<dbReference type="RefSeq" id="XP_009025680.1">
    <property type="nucleotide sequence ID" value="XM_009027432.1"/>
</dbReference>
<dbReference type="PANTHER" id="PTHR43895:SF32">
    <property type="entry name" value="SERINE_THREONINE-PROTEIN KINASE CHK1"/>
    <property type="match status" value="1"/>
</dbReference>
<evidence type="ECO:0000256" key="14">
    <source>
        <dbReference type="PROSITE-ProRule" id="PRU10141"/>
    </source>
</evidence>
<dbReference type="CTD" id="20211215"/>
<evidence type="ECO:0000256" key="10">
    <source>
        <dbReference type="ARBA" id="ARBA00023242"/>
    </source>
</evidence>
<dbReference type="OrthoDB" id="539158at2759"/>
<proteinExistence type="inferred from homology"/>
<keyword evidence="19" id="KW-1185">Reference proteome</keyword>
<protein>
    <recommendedName>
        <fullName evidence="3">non-specific serine/threonine protein kinase</fullName>
        <ecNumber evidence="3">2.7.11.1</ecNumber>
    </recommendedName>
</protein>
<dbReference type="Proteomes" id="UP000015101">
    <property type="component" value="Unassembled WGS sequence"/>
</dbReference>
<evidence type="ECO:0000259" key="16">
    <source>
        <dbReference type="PROSITE" id="PS50011"/>
    </source>
</evidence>
<dbReference type="InterPro" id="IPR008271">
    <property type="entry name" value="Ser/Thr_kinase_AS"/>
</dbReference>
<keyword evidence="6 14" id="KW-0547">Nucleotide-binding</keyword>
<evidence type="ECO:0000256" key="5">
    <source>
        <dbReference type="ARBA" id="ARBA00022679"/>
    </source>
</evidence>
<dbReference type="GO" id="GO:0005634">
    <property type="term" value="C:nucleus"/>
    <property type="evidence" value="ECO:0007669"/>
    <property type="project" value="UniProtKB-SubCell"/>
</dbReference>
<comment type="subcellular location">
    <subcellularLocation>
        <location evidence="1">Nucleus</location>
    </subcellularLocation>
</comment>
<dbReference type="SUPFAM" id="SSF56112">
    <property type="entry name" value="Protein kinase-like (PK-like)"/>
    <property type="match status" value="1"/>
</dbReference>
<dbReference type="Gene3D" id="3.30.310.80">
    <property type="entry name" value="Kinase associated domain 1, KA1"/>
    <property type="match status" value="1"/>
</dbReference>
<evidence type="ECO:0000256" key="1">
    <source>
        <dbReference type="ARBA" id="ARBA00004123"/>
    </source>
</evidence>
<accession>T1FQW8</accession>
<reference evidence="18" key="3">
    <citation type="submission" date="2015-06" db="UniProtKB">
        <authorList>
            <consortium name="EnsemblMetazoa"/>
        </authorList>
    </citation>
    <scope>IDENTIFICATION</scope>
</reference>
<sequence>MITPFVEGWDFVQVLGEGAYGEVKLAVNRETKEAVAVKIVNLLKSENVENNIKKEICINKMLNHRNIIKFYGHRRDNNKEYLFLEYACGGELFDRIEPDVGMPQHVAQKYFRELIAGVEYLHSRGVAHRDIKPENLLLDADDVLKLSDFGLATLYRHNDKQRVLDTCCGTVPYLAPEVVARKQYYGEPVDVWSCGIVLVALLAGELPWDEPGYFCKEYQDWKDCKVMLNPWCKIDNLALSLIRRILIENPEKRMKLDGIKNHPWFLKNFKKDSLKRLGSPNFENQRSKKHCYDKSDSLAMSQPNSEVSFQGFSQEEGDEMGGRKQGSVEFEGKGISFSQPHKLENLLLGTQMLSTPGTSQTLIPRLVRRMTRFFVTTNVEDTINHLVQVLKLDKCRVMKNSTLQQLTALTVDKRRAPLVFKACVLDMAGSVLVDFRLSKGDGIEFKKYFLRARDRLHGVINKKVQFSMWTQLGLVVPTVENCPANNANQQNESETALENPQNQSETAINGGEKDGGQDVEKKFLNNVEGEAAAAAVDDDEEEDDDGSFSNKENIESANNGSLHDAEKTFPTNFKRTTTI</sequence>
<reference evidence="19" key="1">
    <citation type="submission" date="2012-12" db="EMBL/GenBank/DDBJ databases">
        <authorList>
            <person name="Hellsten U."/>
            <person name="Grimwood J."/>
            <person name="Chapman J.A."/>
            <person name="Shapiro H."/>
            <person name="Aerts A."/>
            <person name="Otillar R.P."/>
            <person name="Terry A.Y."/>
            <person name="Boore J.L."/>
            <person name="Simakov O."/>
            <person name="Marletaz F."/>
            <person name="Cho S.-J."/>
            <person name="Edsinger-Gonzales E."/>
            <person name="Havlak P."/>
            <person name="Kuo D.-H."/>
            <person name="Larsson T."/>
            <person name="Lv J."/>
            <person name="Arendt D."/>
            <person name="Savage R."/>
            <person name="Osoegawa K."/>
            <person name="de Jong P."/>
            <person name="Lindberg D.R."/>
            <person name="Seaver E.C."/>
            <person name="Weisblat D.A."/>
            <person name="Putnam N.H."/>
            <person name="Grigoriev I.V."/>
            <person name="Rokhsar D.S."/>
        </authorList>
    </citation>
    <scope>NUCLEOTIDE SEQUENCE</scope>
</reference>
<feature type="compositionally biased region" description="Acidic residues" evidence="15">
    <location>
        <begin position="536"/>
        <end position="546"/>
    </location>
</feature>
<evidence type="ECO:0000256" key="3">
    <source>
        <dbReference type="ARBA" id="ARBA00012513"/>
    </source>
</evidence>
<dbReference type="FunCoup" id="T1FQW8">
    <property type="interactions" value="1285"/>
</dbReference>
<dbReference type="HOGENOM" id="CLU_000288_59_8_1"/>
<feature type="binding site" evidence="14">
    <location>
        <position position="38"/>
    </location>
    <ligand>
        <name>ATP</name>
        <dbReference type="ChEBI" id="CHEBI:30616"/>
    </ligand>
</feature>
<evidence type="ECO:0000256" key="2">
    <source>
        <dbReference type="ARBA" id="ARBA00010791"/>
    </source>
</evidence>
<dbReference type="InParanoid" id="T1FQW8"/>
<feature type="compositionally biased region" description="Basic and acidic residues" evidence="15">
    <location>
        <begin position="511"/>
        <end position="523"/>
    </location>
</feature>
<evidence type="ECO:0000256" key="6">
    <source>
        <dbReference type="ARBA" id="ARBA00022741"/>
    </source>
</evidence>
<dbReference type="AlphaFoldDB" id="T1FQW8"/>
<keyword evidence="9 14" id="KW-0067">ATP-binding</keyword>
<dbReference type="PANTHER" id="PTHR43895">
    <property type="entry name" value="CALCIUM/CALMODULIN-DEPENDENT PROTEIN KINASE KINASE-RELATED"/>
    <property type="match status" value="1"/>
</dbReference>
<dbReference type="Pfam" id="PF00069">
    <property type="entry name" value="Pkinase"/>
    <property type="match status" value="1"/>
</dbReference>
<dbReference type="PROSITE" id="PS00108">
    <property type="entry name" value="PROTEIN_KINASE_ST"/>
    <property type="match status" value="1"/>
</dbReference>
<dbReference type="FunFam" id="1.10.510.10:FF:000301">
    <property type="entry name" value="Serine/threonine-protein kinase Chk1"/>
    <property type="match status" value="1"/>
</dbReference>
<dbReference type="OMA" id="GYTCKVG"/>
<feature type="region of interest" description="Disordered" evidence="15">
    <location>
        <begin position="485"/>
        <end position="579"/>
    </location>
</feature>
<feature type="compositionally biased region" description="Polar residues" evidence="15">
    <location>
        <begin position="485"/>
        <end position="507"/>
    </location>
</feature>
<dbReference type="FunFam" id="3.30.200.20:FF:000229">
    <property type="entry name" value="Serine/threonine-protein kinase Chk1"/>
    <property type="match status" value="1"/>
</dbReference>
<evidence type="ECO:0000256" key="4">
    <source>
        <dbReference type="ARBA" id="ARBA00022527"/>
    </source>
</evidence>
<dbReference type="EMBL" id="KB097495">
    <property type="protein sequence ID" value="ESN96527.1"/>
    <property type="molecule type" value="Genomic_DNA"/>
</dbReference>
<organism evidence="18 19">
    <name type="scientific">Helobdella robusta</name>
    <name type="common">Californian leech</name>
    <dbReference type="NCBI Taxonomy" id="6412"/>
    <lineage>
        <taxon>Eukaryota</taxon>
        <taxon>Metazoa</taxon>
        <taxon>Spiralia</taxon>
        <taxon>Lophotrochozoa</taxon>
        <taxon>Annelida</taxon>
        <taxon>Clitellata</taxon>
        <taxon>Hirudinea</taxon>
        <taxon>Rhynchobdellida</taxon>
        <taxon>Glossiphoniidae</taxon>
        <taxon>Helobdella</taxon>
    </lineage>
</organism>
<dbReference type="EnsemblMetazoa" id="HelroT189278">
    <property type="protein sequence ID" value="HelroP189278"/>
    <property type="gene ID" value="HelroG189278"/>
</dbReference>
<dbReference type="PROSITE" id="PS50011">
    <property type="entry name" value="PROTEIN_KINASE_DOM"/>
    <property type="match status" value="1"/>
</dbReference>
<keyword evidence="7" id="KW-0227">DNA damage</keyword>
<evidence type="ECO:0000313" key="19">
    <source>
        <dbReference type="Proteomes" id="UP000015101"/>
    </source>
</evidence>
<evidence type="ECO:0000256" key="15">
    <source>
        <dbReference type="SAM" id="MobiDB-lite"/>
    </source>
</evidence>
<evidence type="ECO:0000256" key="9">
    <source>
        <dbReference type="ARBA" id="ARBA00022840"/>
    </source>
</evidence>
<dbReference type="InterPro" id="IPR017441">
    <property type="entry name" value="Protein_kinase_ATP_BS"/>
</dbReference>
<evidence type="ECO:0000313" key="17">
    <source>
        <dbReference type="EMBL" id="ESN96527.1"/>
    </source>
</evidence>
<reference evidence="17 19" key="2">
    <citation type="journal article" date="2013" name="Nature">
        <title>Insights into bilaterian evolution from three spiralian genomes.</title>
        <authorList>
            <person name="Simakov O."/>
            <person name="Marletaz F."/>
            <person name="Cho S.J."/>
            <person name="Edsinger-Gonzales E."/>
            <person name="Havlak P."/>
            <person name="Hellsten U."/>
            <person name="Kuo D.H."/>
            <person name="Larsson T."/>
            <person name="Lv J."/>
            <person name="Arendt D."/>
            <person name="Savage R."/>
            <person name="Osoegawa K."/>
            <person name="de Jong P."/>
            <person name="Grimwood J."/>
            <person name="Chapman J.A."/>
            <person name="Shapiro H."/>
            <person name="Aerts A."/>
            <person name="Otillar R.P."/>
            <person name="Terry A.Y."/>
            <person name="Boore J.L."/>
            <person name="Grigoriev I.V."/>
            <person name="Lindberg D.R."/>
            <person name="Seaver E.C."/>
            <person name="Weisblat D.A."/>
            <person name="Putnam N.H."/>
            <person name="Rokhsar D.S."/>
        </authorList>
    </citation>
    <scope>NUCLEOTIDE SEQUENCE</scope>
</reference>
<evidence type="ECO:0000256" key="8">
    <source>
        <dbReference type="ARBA" id="ARBA00022777"/>
    </source>
</evidence>
<feature type="compositionally biased region" description="Polar residues" evidence="15">
    <location>
        <begin position="547"/>
        <end position="561"/>
    </location>
</feature>
<dbReference type="GO" id="GO:0007095">
    <property type="term" value="P:mitotic G2 DNA damage checkpoint signaling"/>
    <property type="evidence" value="ECO:0000318"/>
    <property type="project" value="GO_Central"/>
</dbReference>
<evidence type="ECO:0000256" key="13">
    <source>
        <dbReference type="ARBA" id="ARBA00048679"/>
    </source>
</evidence>
<name>T1FQW8_HELRO</name>
<dbReference type="EC" id="2.7.11.1" evidence="3"/>
<dbReference type="Gene3D" id="1.10.510.10">
    <property type="entry name" value="Transferase(Phosphotransferase) domain 1"/>
    <property type="match status" value="1"/>
</dbReference>
<keyword evidence="5" id="KW-0808">Transferase</keyword>
<dbReference type="FunFam" id="3.30.310.80:FF:000040">
    <property type="entry name" value="Uncharacterized protein"/>
    <property type="match status" value="1"/>
</dbReference>
<dbReference type="InterPro" id="IPR034670">
    <property type="entry name" value="Chk1_catalytic_dom"/>
</dbReference>
<dbReference type="Gene3D" id="3.30.200.20">
    <property type="entry name" value="Phosphorylase Kinase, domain 1"/>
    <property type="match status" value="1"/>
</dbReference>
<evidence type="ECO:0000256" key="7">
    <source>
        <dbReference type="ARBA" id="ARBA00022763"/>
    </source>
</evidence>
<dbReference type="GO" id="GO:0005524">
    <property type="term" value="F:ATP binding"/>
    <property type="evidence" value="ECO:0007669"/>
    <property type="project" value="UniProtKB-UniRule"/>
</dbReference>
<dbReference type="CDD" id="cd14069">
    <property type="entry name" value="STKc_Chk1"/>
    <property type="match status" value="1"/>
</dbReference>
<gene>
    <name evidence="18" type="primary">20211215</name>
    <name evidence="17" type="ORF">HELRODRAFT_189278</name>
</gene>
<comment type="catalytic activity">
    <reaction evidence="13">
        <text>L-seryl-[protein] + ATP = O-phospho-L-seryl-[protein] + ADP + H(+)</text>
        <dbReference type="Rhea" id="RHEA:17989"/>
        <dbReference type="Rhea" id="RHEA-COMP:9863"/>
        <dbReference type="Rhea" id="RHEA-COMP:11604"/>
        <dbReference type="ChEBI" id="CHEBI:15378"/>
        <dbReference type="ChEBI" id="CHEBI:29999"/>
        <dbReference type="ChEBI" id="CHEBI:30616"/>
        <dbReference type="ChEBI" id="CHEBI:83421"/>
        <dbReference type="ChEBI" id="CHEBI:456216"/>
        <dbReference type="EC" id="2.7.11.1"/>
    </reaction>
</comment>
<keyword evidence="8" id="KW-0418">Kinase</keyword>
<dbReference type="GeneID" id="20211215"/>
<feature type="domain" description="Protein kinase" evidence="16">
    <location>
        <begin position="9"/>
        <end position="265"/>
    </location>
</feature>
<dbReference type="PROSITE" id="PS00107">
    <property type="entry name" value="PROTEIN_KINASE_ATP"/>
    <property type="match status" value="1"/>
</dbReference>
<dbReference type="SMART" id="SM00220">
    <property type="entry name" value="S_TKc"/>
    <property type="match status" value="1"/>
</dbReference>
<dbReference type="STRING" id="6412.T1FQW8"/>
<feature type="compositionally biased region" description="Polar residues" evidence="15">
    <location>
        <begin position="569"/>
        <end position="579"/>
    </location>
</feature>
<dbReference type="InterPro" id="IPR000719">
    <property type="entry name" value="Prot_kinase_dom"/>
</dbReference>
<evidence type="ECO:0000313" key="18">
    <source>
        <dbReference type="EnsemblMetazoa" id="HelroP189278"/>
    </source>
</evidence>
<evidence type="ECO:0000256" key="12">
    <source>
        <dbReference type="ARBA" id="ARBA00047899"/>
    </source>
</evidence>
<evidence type="ECO:0000256" key="11">
    <source>
        <dbReference type="ARBA" id="ARBA00023306"/>
    </source>
</evidence>
<comment type="similarity">
    <text evidence="2">Belongs to the protein kinase superfamily. CAMK Ser/Thr protein kinase family. NIM1 subfamily.</text>
</comment>
<dbReference type="GO" id="GO:0035402">
    <property type="term" value="F:histone H3T11 kinase activity"/>
    <property type="evidence" value="ECO:0000318"/>
    <property type="project" value="GO_Central"/>
</dbReference>
<dbReference type="eggNOG" id="KOG0590">
    <property type="taxonomic scope" value="Eukaryota"/>
</dbReference>
<keyword evidence="11" id="KW-0131">Cell cycle</keyword>
<keyword evidence="10" id="KW-0539">Nucleus</keyword>
<dbReference type="InterPro" id="IPR011009">
    <property type="entry name" value="Kinase-like_dom_sf"/>
</dbReference>
<dbReference type="EMBL" id="AMQM01001405">
    <property type="status" value="NOT_ANNOTATED_CDS"/>
    <property type="molecule type" value="Genomic_DNA"/>
</dbReference>
<comment type="catalytic activity">
    <reaction evidence="12">
        <text>L-threonyl-[protein] + ATP = O-phospho-L-threonyl-[protein] + ADP + H(+)</text>
        <dbReference type="Rhea" id="RHEA:46608"/>
        <dbReference type="Rhea" id="RHEA-COMP:11060"/>
        <dbReference type="Rhea" id="RHEA-COMP:11605"/>
        <dbReference type="ChEBI" id="CHEBI:15378"/>
        <dbReference type="ChEBI" id="CHEBI:30013"/>
        <dbReference type="ChEBI" id="CHEBI:30616"/>
        <dbReference type="ChEBI" id="CHEBI:61977"/>
        <dbReference type="ChEBI" id="CHEBI:456216"/>
        <dbReference type="EC" id="2.7.11.1"/>
    </reaction>
</comment>
<dbReference type="KEGG" id="hro:HELRODRAFT_189278"/>